<evidence type="ECO:0000313" key="7">
    <source>
        <dbReference type="Proteomes" id="UP000287394"/>
    </source>
</evidence>
<dbReference type="SUPFAM" id="SSF53335">
    <property type="entry name" value="S-adenosyl-L-methionine-dependent methyltransferases"/>
    <property type="match status" value="1"/>
</dbReference>
<proteinExistence type="predicted"/>
<gene>
    <name evidence="6" type="ORF">CCAX7_005960</name>
</gene>
<evidence type="ECO:0000256" key="2">
    <source>
        <dbReference type="ARBA" id="ARBA00022679"/>
    </source>
</evidence>
<dbReference type="PANTHER" id="PTHR43712">
    <property type="entry name" value="PUTATIVE (AFU_ORTHOLOGUE AFUA_4G14580)-RELATED"/>
    <property type="match status" value="1"/>
</dbReference>
<dbReference type="Gene3D" id="1.10.10.10">
    <property type="entry name" value="Winged helix-like DNA-binding domain superfamily/Winged helix DNA-binding domain"/>
    <property type="match status" value="1"/>
</dbReference>
<feature type="domain" description="O-methyltransferase C-terminal" evidence="4">
    <location>
        <begin position="175"/>
        <end position="322"/>
    </location>
</feature>
<dbReference type="KEGG" id="ccot:CCAX7_005960"/>
<dbReference type="PIRSF" id="PIRSF005739">
    <property type="entry name" value="O-mtase"/>
    <property type="match status" value="1"/>
</dbReference>
<dbReference type="GO" id="GO:0032259">
    <property type="term" value="P:methylation"/>
    <property type="evidence" value="ECO:0007669"/>
    <property type="project" value="UniProtKB-KW"/>
</dbReference>
<reference evidence="6 7" key="1">
    <citation type="journal article" date="2019" name="Int. J. Syst. Evol. Microbiol.">
        <title>Capsulimonas corticalis gen. nov., sp. nov., an aerobic capsulated bacterium, of a novel bacterial order, Capsulimonadales ord. nov., of the class Armatimonadia of the phylum Armatimonadetes.</title>
        <authorList>
            <person name="Li J."/>
            <person name="Kudo C."/>
            <person name="Tonouchi A."/>
        </authorList>
    </citation>
    <scope>NUCLEOTIDE SEQUENCE [LARGE SCALE GENOMIC DNA]</scope>
    <source>
        <strain evidence="6 7">AX-7</strain>
    </source>
</reference>
<dbReference type="PROSITE" id="PS51683">
    <property type="entry name" value="SAM_OMT_II"/>
    <property type="match status" value="1"/>
</dbReference>
<keyword evidence="2" id="KW-0808">Transferase</keyword>
<dbReference type="AlphaFoldDB" id="A0A402D3E2"/>
<sequence>MTVNTIEASSHVSPQRVLQIAWGYAPTLIVEAALRLRIFDLLDVGPMGLSEVAEETAASPRGLRSLLNALVGLEFLSKDSQARYSLTPESAAFLVSSRPGYLGGVYRHAPDRFLPVWSSLVDAVRTGKPKISMNEEAPCTEFFSDFVEDLFPINFGAAQAFAKSLDLGGRREPTYVLDIACGAGVWGIALAQESEHVRVTGVDWPGVLPAARRMAERFEIADQFEFIGGDIRETEFGADYDIAVFGHVLHGIGEARVRTLLSRAYGALAPGGTIVIAEAFVNEERTGPPQALIHSVIMLLNTDDGDTHTLGEMQQWLIEAGFVEPRPMSVPSAYPLIVAHKPYSS</sequence>
<dbReference type="OrthoDB" id="9810615at2"/>
<keyword evidence="3" id="KW-0949">S-adenosyl-L-methionine</keyword>
<feature type="domain" description="O-methyltransferase dimerisation" evidence="5">
    <location>
        <begin position="22"/>
        <end position="96"/>
    </location>
</feature>
<dbReference type="InterPro" id="IPR001077">
    <property type="entry name" value="COMT_C"/>
</dbReference>
<dbReference type="EMBL" id="AP025739">
    <property type="protein sequence ID" value="BDI28545.1"/>
    <property type="molecule type" value="Genomic_DNA"/>
</dbReference>
<dbReference type="PANTHER" id="PTHR43712:SF2">
    <property type="entry name" value="O-METHYLTRANSFERASE CICE"/>
    <property type="match status" value="1"/>
</dbReference>
<dbReference type="Proteomes" id="UP000287394">
    <property type="component" value="Chromosome"/>
</dbReference>
<keyword evidence="1" id="KW-0489">Methyltransferase</keyword>
<evidence type="ECO:0000259" key="4">
    <source>
        <dbReference type="Pfam" id="PF00891"/>
    </source>
</evidence>
<dbReference type="InterPro" id="IPR029063">
    <property type="entry name" value="SAM-dependent_MTases_sf"/>
</dbReference>
<evidence type="ECO:0000256" key="3">
    <source>
        <dbReference type="ARBA" id="ARBA00022691"/>
    </source>
</evidence>
<dbReference type="InterPro" id="IPR036388">
    <property type="entry name" value="WH-like_DNA-bd_sf"/>
</dbReference>
<dbReference type="RefSeq" id="WP_119324001.1">
    <property type="nucleotide sequence ID" value="NZ_AP025739.1"/>
</dbReference>
<evidence type="ECO:0000256" key="1">
    <source>
        <dbReference type="ARBA" id="ARBA00022603"/>
    </source>
</evidence>
<dbReference type="InterPro" id="IPR016461">
    <property type="entry name" value="COMT-like"/>
</dbReference>
<name>A0A402D3E2_9BACT</name>
<dbReference type="GO" id="GO:0008171">
    <property type="term" value="F:O-methyltransferase activity"/>
    <property type="evidence" value="ECO:0007669"/>
    <property type="project" value="InterPro"/>
</dbReference>
<dbReference type="CDD" id="cd02440">
    <property type="entry name" value="AdoMet_MTases"/>
    <property type="match status" value="1"/>
</dbReference>
<dbReference type="InterPro" id="IPR036390">
    <property type="entry name" value="WH_DNA-bd_sf"/>
</dbReference>
<accession>A0A402D3E2</accession>
<evidence type="ECO:0000313" key="6">
    <source>
        <dbReference type="EMBL" id="BDI28545.1"/>
    </source>
</evidence>
<keyword evidence="7" id="KW-1185">Reference proteome</keyword>
<dbReference type="Pfam" id="PF00891">
    <property type="entry name" value="Methyltransf_2"/>
    <property type="match status" value="1"/>
</dbReference>
<dbReference type="InterPro" id="IPR012967">
    <property type="entry name" value="COMT_dimerisation"/>
</dbReference>
<dbReference type="Gene3D" id="3.40.50.150">
    <property type="entry name" value="Vaccinia Virus protein VP39"/>
    <property type="match status" value="1"/>
</dbReference>
<dbReference type="GO" id="GO:0046983">
    <property type="term" value="F:protein dimerization activity"/>
    <property type="evidence" value="ECO:0007669"/>
    <property type="project" value="InterPro"/>
</dbReference>
<protein>
    <submittedName>
        <fullName evidence="6">Uncharacterized protein</fullName>
    </submittedName>
</protein>
<dbReference type="SUPFAM" id="SSF46785">
    <property type="entry name" value="Winged helix' DNA-binding domain"/>
    <property type="match status" value="1"/>
</dbReference>
<organism evidence="6 7">
    <name type="scientific">Capsulimonas corticalis</name>
    <dbReference type="NCBI Taxonomy" id="2219043"/>
    <lineage>
        <taxon>Bacteria</taxon>
        <taxon>Bacillati</taxon>
        <taxon>Armatimonadota</taxon>
        <taxon>Armatimonadia</taxon>
        <taxon>Capsulimonadales</taxon>
        <taxon>Capsulimonadaceae</taxon>
        <taxon>Capsulimonas</taxon>
    </lineage>
</organism>
<dbReference type="Pfam" id="PF08100">
    <property type="entry name" value="Dimerisation"/>
    <property type="match status" value="1"/>
</dbReference>
<evidence type="ECO:0000259" key="5">
    <source>
        <dbReference type="Pfam" id="PF08100"/>
    </source>
</evidence>